<proteinExistence type="predicted"/>
<organism evidence="1 2">
    <name type="scientific">Paramuricea clavata</name>
    <name type="common">Red gorgonian</name>
    <name type="synonym">Violescent sea-whip</name>
    <dbReference type="NCBI Taxonomy" id="317549"/>
    <lineage>
        <taxon>Eukaryota</taxon>
        <taxon>Metazoa</taxon>
        <taxon>Cnidaria</taxon>
        <taxon>Anthozoa</taxon>
        <taxon>Octocorallia</taxon>
        <taxon>Malacalcyonacea</taxon>
        <taxon>Plexauridae</taxon>
        <taxon>Paramuricea</taxon>
    </lineage>
</organism>
<protein>
    <submittedName>
        <fullName evidence="1">Uncharacterized protein</fullName>
    </submittedName>
</protein>
<feature type="non-terminal residue" evidence="1">
    <location>
        <position position="160"/>
    </location>
</feature>
<name>A0A6S7ICC3_PARCT</name>
<sequence>LTTKLQQTVQENENQKLQIQDLQTRPVGSWRLQRTNEILNQLEKIQLHQVTPTYTQNLPIILPKNTRAILISVYCNFWNSKGHAYLNYITYQKGNDNAAAKAEGYNTHFNVYANTFLYEQMIPWNTTLSNELIFRVTRSYLSGGINNWYRVRLVGYITSQ</sequence>
<evidence type="ECO:0000313" key="2">
    <source>
        <dbReference type="Proteomes" id="UP001152795"/>
    </source>
</evidence>
<dbReference type="Proteomes" id="UP001152795">
    <property type="component" value="Unassembled WGS sequence"/>
</dbReference>
<comment type="caution">
    <text evidence="1">The sequence shown here is derived from an EMBL/GenBank/DDBJ whole genome shotgun (WGS) entry which is preliminary data.</text>
</comment>
<reference evidence="1" key="1">
    <citation type="submission" date="2020-04" db="EMBL/GenBank/DDBJ databases">
        <authorList>
            <person name="Alioto T."/>
            <person name="Alioto T."/>
            <person name="Gomez Garrido J."/>
        </authorList>
    </citation>
    <scope>NUCLEOTIDE SEQUENCE</scope>
    <source>
        <strain evidence="1">A484AB</strain>
    </source>
</reference>
<gene>
    <name evidence="1" type="ORF">PACLA_8A045417</name>
</gene>
<dbReference type="EMBL" id="CACRXK020008675">
    <property type="protein sequence ID" value="CAB4015336.1"/>
    <property type="molecule type" value="Genomic_DNA"/>
</dbReference>
<dbReference type="AlphaFoldDB" id="A0A6S7ICC3"/>
<dbReference type="OrthoDB" id="5978771at2759"/>
<keyword evidence="2" id="KW-1185">Reference proteome</keyword>
<accession>A0A6S7ICC3</accession>
<evidence type="ECO:0000313" key="1">
    <source>
        <dbReference type="EMBL" id="CAB4015336.1"/>
    </source>
</evidence>